<dbReference type="PANTHER" id="PTHR33991:SF1">
    <property type="entry name" value="DNA REPAIR PROTEIN RECO"/>
    <property type="match status" value="1"/>
</dbReference>
<evidence type="ECO:0000259" key="8">
    <source>
        <dbReference type="Pfam" id="PF11967"/>
    </source>
</evidence>
<dbReference type="PANTHER" id="PTHR33991">
    <property type="entry name" value="DNA REPAIR PROTEIN RECO"/>
    <property type="match status" value="1"/>
</dbReference>
<comment type="similarity">
    <text evidence="1 7">Belongs to the RecO family.</text>
</comment>
<keyword evidence="3 7" id="KW-0227">DNA damage</keyword>
<evidence type="ECO:0000313" key="10">
    <source>
        <dbReference type="Proteomes" id="UP000070383"/>
    </source>
</evidence>
<dbReference type="InterPro" id="IPR042242">
    <property type="entry name" value="RecO_C"/>
</dbReference>
<dbReference type="InterPro" id="IPR012340">
    <property type="entry name" value="NA-bd_OB-fold"/>
</dbReference>
<evidence type="ECO:0000256" key="1">
    <source>
        <dbReference type="ARBA" id="ARBA00007452"/>
    </source>
</evidence>
<name>A0A133KAV9_9FIRM</name>
<dbReference type="STRING" id="33036.HMPREF3200_01732"/>
<dbReference type="OrthoDB" id="9797083at2"/>
<evidence type="ECO:0000256" key="3">
    <source>
        <dbReference type="ARBA" id="ARBA00022763"/>
    </source>
</evidence>
<dbReference type="SUPFAM" id="SSF50249">
    <property type="entry name" value="Nucleic acid-binding proteins"/>
    <property type="match status" value="1"/>
</dbReference>
<dbReference type="SUPFAM" id="SSF57863">
    <property type="entry name" value="ArfGap/RecO-like zinc finger"/>
    <property type="match status" value="1"/>
</dbReference>
<dbReference type="InterPro" id="IPR003717">
    <property type="entry name" value="RecO"/>
</dbReference>
<dbReference type="Gene3D" id="2.40.50.140">
    <property type="entry name" value="Nucleic acid-binding proteins"/>
    <property type="match status" value="1"/>
</dbReference>
<dbReference type="GO" id="GO:0043590">
    <property type="term" value="C:bacterial nucleoid"/>
    <property type="evidence" value="ECO:0007669"/>
    <property type="project" value="TreeGrafter"/>
</dbReference>
<keyword evidence="10" id="KW-1185">Reference proteome</keyword>
<feature type="domain" description="DNA replication/recombination mediator RecO N-terminal" evidence="8">
    <location>
        <begin position="10"/>
        <end position="83"/>
    </location>
</feature>
<protein>
    <recommendedName>
        <fullName evidence="2 7">DNA repair protein RecO</fullName>
    </recommendedName>
    <alternativeName>
        <fullName evidence="6 7">Recombination protein O</fullName>
    </alternativeName>
</protein>
<dbReference type="Gene3D" id="1.20.1440.120">
    <property type="entry name" value="Recombination protein O, C-terminal domain"/>
    <property type="match status" value="1"/>
</dbReference>
<organism evidence="9 10">
    <name type="scientific">Anaerococcus tetradius</name>
    <dbReference type="NCBI Taxonomy" id="33036"/>
    <lineage>
        <taxon>Bacteria</taxon>
        <taxon>Bacillati</taxon>
        <taxon>Bacillota</taxon>
        <taxon>Tissierellia</taxon>
        <taxon>Tissierellales</taxon>
        <taxon>Peptoniphilaceae</taxon>
        <taxon>Anaerococcus</taxon>
    </lineage>
</organism>
<evidence type="ECO:0000256" key="6">
    <source>
        <dbReference type="ARBA" id="ARBA00033409"/>
    </source>
</evidence>
<evidence type="ECO:0000256" key="4">
    <source>
        <dbReference type="ARBA" id="ARBA00023172"/>
    </source>
</evidence>
<evidence type="ECO:0000256" key="5">
    <source>
        <dbReference type="ARBA" id="ARBA00023204"/>
    </source>
</evidence>
<dbReference type="NCBIfam" id="TIGR00613">
    <property type="entry name" value="reco"/>
    <property type="match status" value="1"/>
</dbReference>
<dbReference type="Pfam" id="PF02565">
    <property type="entry name" value="RecO_C"/>
    <property type="match status" value="1"/>
</dbReference>
<evidence type="ECO:0000313" key="9">
    <source>
        <dbReference type="EMBL" id="KWZ76637.1"/>
    </source>
</evidence>
<sequence>MATSDLSDITGFILREFPYHETSKIVEVFTDKLGKVSILARGVYRKNSDKLSLTGRFMKVNLSLYKSGKDFYGIREGEVLENYKKSQKNFDVILYKSAICDFLLKTMDETQIDTVFKLLDTSFRAFEEAEKNYINIFLAFMIKYISFSGLKPNFSTCGICGKIIDNGNNFFSIEEASVICEDDKKKALDRIFLSYDEFLYFYKLLYSRSDELANLSPSENYEKVARLIIDYCLKKLDLRSFPSMDWVYKKLSERN</sequence>
<dbReference type="GO" id="GO:0006310">
    <property type="term" value="P:DNA recombination"/>
    <property type="evidence" value="ECO:0007669"/>
    <property type="project" value="UniProtKB-UniRule"/>
</dbReference>
<dbReference type="AlphaFoldDB" id="A0A133KAV9"/>
<dbReference type="GO" id="GO:0006302">
    <property type="term" value="P:double-strand break repair"/>
    <property type="evidence" value="ECO:0007669"/>
    <property type="project" value="TreeGrafter"/>
</dbReference>
<dbReference type="Proteomes" id="UP000070383">
    <property type="component" value="Unassembled WGS sequence"/>
</dbReference>
<keyword evidence="5 7" id="KW-0234">DNA repair</keyword>
<reference evidence="10" key="1">
    <citation type="submission" date="2016-01" db="EMBL/GenBank/DDBJ databases">
        <authorList>
            <person name="Mitreva M."/>
            <person name="Pepin K.H."/>
            <person name="Mihindukulasuriya K.A."/>
            <person name="Fulton R."/>
            <person name="Fronick C."/>
            <person name="O'Laughlin M."/>
            <person name="Miner T."/>
            <person name="Herter B."/>
            <person name="Rosa B.A."/>
            <person name="Cordes M."/>
            <person name="Tomlinson C."/>
            <person name="Wollam A."/>
            <person name="Palsikar V.B."/>
            <person name="Mardis E.R."/>
            <person name="Wilson R.K."/>
        </authorList>
    </citation>
    <scope>NUCLEOTIDE SEQUENCE [LARGE SCALE GENOMIC DNA]</scope>
    <source>
        <strain evidence="10">MJR8151</strain>
    </source>
</reference>
<proteinExistence type="inferred from homology"/>
<gene>
    <name evidence="7" type="primary">recO</name>
    <name evidence="9" type="ORF">HMPREF3200_01732</name>
</gene>
<dbReference type="Pfam" id="PF11967">
    <property type="entry name" value="RecO_N"/>
    <property type="match status" value="1"/>
</dbReference>
<evidence type="ECO:0000256" key="2">
    <source>
        <dbReference type="ARBA" id="ARBA00021310"/>
    </source>
</evidence>
<dbReference type="InterPro" id="IPR037278">
    <property type="entry name" value="ARFGAP/RecO"/>
</dbReference>
<dbReference type="RefSeq" id="WP_004837501.1">
    <property type="nucleotide sequence ID" value="NZ_CAMPNK010000037.1"/>
</dbReference>
<evidence type="ECO:0000256" key="7">
    <source>
        <dbReference type="HAMAP-Rule" id="MF_00201"/>
    </source>
</evidence>
<dbReference type="InterPro" id="IPR022572">
    <property type="entry name" value="DNA_rep/recomb_RecO_N"/>
</dbReference>
<keyword evidence="4 7" id="KW-0233">DNA recombination</keyword>
<dbReference type="EMBL" id="LRPM01000072">
    <property type="protein sequence ID" value="KWZ76637.1"/>
    <property type="molecule type" value="Genomic_DNA"/>
</dbReference>
<dbReference type="PATRIC" id="fig|33036.3.peg.1717"/>
<comment type="caution">
    <text evidence="9">The sequence shown here is derived from an EMBL/GenBank/DDBJ whole genome shotgun (WGS) entry which is preliminary data.</text>
</comment>
<accession>A0A133KAV9</accession>
<dbReference type="HAMAP" id="MF_00201">
    <property type="entry name" value="RecO"/>
    <property type="match status" value="1"/>
</dbReference>
<comment type="function">
    <text evidence="7">Involved in DNA repair and RecF pathway recombination.</text>
</comment>